<feature type="domain" description="G-patch" evidence="16">
    <location>
        <begin position="299"/>
        <end position="345"/>
    </location>
</feature>
<dbReference type="Gene3D" id="2.30.30.1190">
    <property type="match status" value="1"/>
</dbReference>
<dbReference type="FunCoup" id="A0A1W4X748">
    <property type="interactions" value="1203"/>
</dbReference>
<feature type="coiled-coil region" evidence="13">
    <location>
        <begin position="392"/>
        <end position="479"/>
    </location>
</feature>
<reference evidence="18" key="1">
    <citation type="submission" date="2025-08" db="UniProtKB">
        <authorList>
            <consortium name="RefSeq"/>
        </authorList>
    </citation>
    <scope>IDENTIFICATION</scope>
    <source>
        <tissue evidence="18">Entire body</tissue>
    </source>
</reference>
<accession>A0A1W4X748</accession>
<keyword evidence="7 12" id="KW-0862">Zinc</keyword>
<keyword evidence="17" id="KW-1185">Reference proteome</keyword>
<dbReference type="InterPro" id="IPR000571">
    <property type="entry name" value="Znf_CCCH"/>
</dbReference>
<protein>
    <recommendedName>
        <fullName evidence="3">Zinc finger CCCH-type with G patch domain-containing protein</fullName>
    </recommendedName>
</protein>
<dbReference type="PANTHER" id="PTHR46297">
    <property type="entry name" value="ZINC FINGER CCCH-TYPE WITH G PATCH DOMAIN-CONTAINING PROTEIN"/>
    <property type="match status" value="1"/>
</dbReference>
<dbReference type="GO" id="GO:0005634">
    <property type="term" value="C:nucleus"/>
    <property type="evidence" value="ECO:0007669"/>
    <property type="project" value="UniProtKB-SubCell"/>
</dbReference>
<evidence type="ECO:0000259" key="15">
    <source>
        <dbReference type="PROSITE" id="PS50103"/>
    </source>
</evidence>
<evidence type="ECO:0000256" key="6">
    <source>
        <dbReference type="ARBA" id="ARBA00022771"/>
    </source>
</evidence>
<dbReference type="CDD" id="cd20384">
    <property type="entry name" value="Tudor_ZGPAT"/>
    <property type="match status" value="1"/>
</dbReference>
<dbReference type="PROSITE" id="PS50103">
    <property type="entry name" value="ZF_C3H1"/>
    <property type="match status" value="1"/>
</dbReference>
<evidence type="ECO:0000256" key="8">
    <source>
        <dbReference type="ARBA" id="ARBA00023015"/>
    </source>
</evidence>
<dbReference type="GO" id="GO:0001227">
    <property type="term" value="F:DNA-binding transcription repressor activity, RNA polymerase II-specific"/>
    <property type="evidence" value="ECO:0007669"/>
    <property type="project" value="TreeGrafter"/>
</dbReference>
<dbReference type="Proteomes" id="UP000192223">
    <property type="component" value="Unplaced"/>
</dbReference>
<dbReference type="SMART" id="SM00443">
    <property type="entry name" value="G_patch"/>
    <property type="match status" value="1"/>
</dbReference>
<keyword evidence="6 12" id="KW-0863">Zinc-finger</keyword>
<evidence type="ECO:0000256" key="5">
    <source>
        <dbReference type="ARBA" id="ARBA00022723"/>
    </source>
</evidence>
<keyword evidence="9" id="KW-0238">DNA-binding</keyword>
<keyword evidence="8" id="KW-0805">Transcription regulation</keyword>
<evidence type="ECO:0000256" key="14">
    <source>
        <dbReference type="SAM" id="MobiDB-lite"/>
    </source>
</evidence>
<dbReference type="OrthoDB" id="5842926at2759"/>
<evidence type="ECO:0000313" key="18">
    <source>
        <dbReference type="RefSeq" id="XP_018328165.1"/>
    </source>
</evidence>
<dbReference type="GeneID" id="108739005"/>
<evidence type="ECO:0000256" key="11">
    <source>
        <dbReference type="ARBA" id="ARBA00023242"/>
    </source>
</evidence>
<keyword evidence="4" id="KW-0678">Repressor</keyword>
<keyword evidence="11" id="KW-0539">Nucleus</keyword>
<dbReference type="Gene3D" id="2.30.30.140">
    <property type="match status" value="1"/>
</dbReference>
<feature type="compositionally biased region" description="Acidic residues" evidence="14">
    <location>
        <begin position="256"/>
        <end position="269"/>
    </location>
</feature>
<evidence type="ECO:0000256" key="1">
    <source>
        <dbReference type="ARBA" id="ARBA00004062"/>
    </source>
</evidence>
<dbReference type="PROSITE" id="PS50174">
    <property type="entry name" value="G_PATCH"/>
    <property type="match status" value="1"/>
</dbReference>
<keyword evidence="10" id="KW-0804">Transcription</keyword>
<gene>
    <name evidence="18" type="primary">LOC108739005</name>
</gene>
<dbReference type="AlphaFoldDB" id="A0A1W4X748"/>
<keyword evidence="13" id="KW-0175">Coiled coil</keyword>
<evidence type="ECO:0000256" key="10">
    <source>
        <dbReference type="ARBA" id="ARBA00023163"/>
    </source>
</evidence>
<feature type="region of interest" description="Disordered" evidence="14">
    <location>
        <begin position="253"/>
        <end position="273"/>
    </location>
</feature>
<dbReference type="KEGG" id="apln:108739005"/>
<dbReference type="RefSeq" id="XP_018328165.1">
    <property type="nucleotide sequence ID" value="XM_018472663.1"/>
</dbReference>
<evidence type="ECO:0000259" key="16">
    <source>
        <dbReference type="PROSITE" id="PS50174"/>
    </source>
</evidence>
<dbReference type="PANTHER" id="PTHR46297:SF1">
    <property type="entry name" value="ZINC FINGER CCCH-TYPE WITH G PATCH DOMAIN-CONTAINING PROTEIN"/>
    <property type="match status" value="1"/>
</dbReference>
<dbReference type="Pfam" id="PF01585">
    <property type="entry name" value="G-patch"/>
    <property type="match status" value="1"/>
</dbReference>
<name>A0A1W4X748_AGRPL</name>
<organism evidence="17 18">
    <name type="scientific">Agrilus planipennis</name>
    <name type="common">Emerald ash borer</name>
    <name type="synonym">Agrilus marcopoli</name>
    <dbReference type="NCBI Taxonomy" id="224129"/>
    <lineage>
        <taxon>Eukaryota</taxon>
        <taxon>Metazoa</taxon>
        <taxon>Ecdysozoa</taxon>
        <taxon>Arthropoda</taxon>
        <taxon>Hexapoda</taxon>
        <taxon>Insecta</taxon>
        <taxon>Pterygota</taxon>
        <taxon>Neoptera</taxon>
        <taxon>Endopterygota</taxon>
        <taxon>Coleoptera</taxon>
        <taxon>Polyphaga</taxon>
        <taxon>Elateriformia</taxon>
        <taxon>Buprestoidea</taxon>
        <taxon>Buprestidae</taxon>
        <taxon>Agrilinae</taxon>
        <taxon>Agrilus</taxon>
    </lineage>
</organism>
<dbReference type="GO" id="GO:0000978">
    <property type="term" value="F:RNA polymerase II cis-regulatory region sequence-specific DNA binding"/>
    <property type="evidence" value="ECO:0007669"/>
    <property type="project" value="TreeGrafter"/>
</dbReference>
<keyword evidence="5 12" id="KW-0479">Metal-binding</keyword>
<evidence type="ECO:0000256" key="13">
    <source>
        <dbReference type="SAM" id="Coils"/>
    </source>
</evidence>
<evidence type="ECO:0000256" key="3">
    <source>
        <dbReference type="ARBA" id="ARBA00022414"/>
    </source>
</evidence>
<feature type="domain" description="C3H1-type" evidence="15">
    <location>
        <begin position="166"/>
        <end position="189"/>
    </location>
</feature>
<sequence>MEEQSLRDSLNTYKKQLVQVNLAISTFEDGKDKEDLFSLKNNLEQLIQLTKESFQQLENLTASTSSSSDTSTSFDCEYALFMSEMEKDGVLLESNETSSSKILNIEDELKAIEGMKCKAPHKHQWGDVIYHNALICSVVACENYSSMDDIEVKVMFINPTHEEMLPCPYLLESSCKFDDEKCKYSHGEVVAFSCLKEYIEPKFELLTNGSKVLAKQKNKLWTRATIKRLFNEKCLVKFDSHKNEVELEFHEVLPLNEDEESSSEDESNEESVGKTEHVINISLMNTPSSEALGGWEKYTKGIGSKLMQKMGYIVGTGLGKASDGRINPVSAVVLPPGKSLDHCMDLREKSGGDKNLFSVEHKLKKLQKRQEIRSQKIYEREKKKVDVFNFLNETLSKTNDEEEMKRRKLEHRGEIKSKSLRNLNVAQMKVEEEIKKVERDMMKIRDSLKRHSDVRTQLNKNLKDKLVSKQFELKNLKAQAINITNEQSVRNDKRKLTIF</sequence>
<proteinExistence type="predicted"/>
<dbReference type="InParanoid" id="A0A1W4X748"/>
<dbReference type="STRING" id="224129.A0A1W4X748"/>
<comment type="function">
    <text evidence="1">Transcription repressor.</text>
</comment>
<evidence type="ECO:0000256" key="4">
    <source>
        <dbReference type="ARBA" id="ARBA00022491"/>
    </source>
</evidence>
<evidence type="ECO:0000256" key="7">
    <source>
        <dbReference type="ARBA" id="ARBA00022833"/>
    </source>
</evidence>
<evidence type="ECO:0000256" key="2">
    <source>
        <dbReference type="ARBA" id="ARBA00004123"/>
    </source>
</evidence>
<dbReference type="GO" id="GO:0008270">
    <property type="term" value="F:zinc ion binding"/>
    <property type="evidence" value="ECO:0007669"/>
    <property type="project" value="UniProtKB-KW"/>
</dbReference>
<evidence type="ECO:0000256" key="9">
    <source>
        <dbReference type="ARBA" id="ARBA00023125"/>
    </source>
</evidence>
<comment type="subcellular location">
    <subcellularLocation>
        <location evidence="2">Nucleus</location>
    </subcellularLocation>
</comment>
<evidence type="ECO:0000313" key="17">
    <source>
        <dbReference type="Proteomes" id="UP000192223"/>
    </source>
</evidence>
<dbReference type="InterPro" id="IPR000467">
    <property type="entry name" value="G_patch_dom"/>
</dbReference>
<evidence type="ECO:0000256" key="12">
    <source>
        <dbReference type="PROSITE-ProRule" id="PRU00723"/>
    </source>
</evidence>
<feature type="zinc finger region" description="C3H1-type" evidence="12">
    <location>
        <begin position="166"/>
        <end position="189"/>
    </location>
</feature>